<dbReference type="Gene3D" id="2.160.20.80">
    <property type="entry name" value="E3 ubiquitin-protein ligase SopA"/>
    <property type="match status" value="2"/>
</dbReference>
<keyword evidence="1" id="KW-0812">Transmembrane</keyword>
<dbReference type="InterPro" id="IPR001646">
    <property type="entry name" value="5peptide_repeat"/>
</dbReference>
<dbReference type="AlphaFoldDB" id="A0AA96WM14"/>
<dbReference type="Pfam" id="PF00805">
    <property type="entry name" value="Pentapeptide"/>
    <property type="match status" value="2"/>
</dbReference>
<sequence length="268" mass="29497">MRRKQAFNRVERMMQQIPTWSFATGSVLILAVIALWLEVDTIQSWRDAVKVLFEHAESIAIVAAVVFFFKEAPNRKAQKHYEAWQVIDHAAAAQVSTSYARIQALQDLNQDGVSLRGIHLPGAHLQEINLQGAILTCADLSHADLVKANLANANLSHANLGYANLIDANLRGANLMDADLSYAILGIADLSGANLMDADLVGANLMDADLSHADLKGATLTDADLSCTDLRQAKNWTLTQIKSALFWEKAIHEPSVWRKLNLDSEFNL</sequence>
<accession>A0AA96WM14</accession>
<feature type="transmembrane region" description="Helical" evidence="1">
    <location>
        <begin position="51"/>
        <end position="69"/>
    </location>
</feature>
<protein>
    <submittedName>
        <fullName evidence="2">Pentapeptide repeat-containing protein</fullName>
    </submittedName>
</protein>
<dbReference type="EMBL" id="CP053587">
    <property type="protein sequence ID" value="WNZ27694.1"/>
    <property type="molecule type" value="Genomic_DNA"/>
</dbReference>
<name>A0AA96WM14_9CYAN</name>
<dbReference type="RefSeq" id="WP_316436133.1">
    <property type="nucleotide sequence ID" value="NZ_CP053587.1"/>
</dbReference>
<evidence type="ECO:0000256" key="1">
    <source>
        <dbReference type="SAM" id="Phobius"/>
    </source>
</evidence>
<dbReference type="PANTHER" id="PTHR14136:SF17">
    <property type="entry name" value="BTB_POZ DOMAIN-CONTAINING PROTEIN KCTD9"/>
    <property type="match status" value="1"/>
</dbReference>
<dbReference type="InterPro" id="IPR051082">
    <property type="entry name" value="Pentapeptide-BTB/POZ_domain"/>
</dbReference>
<dbReference type="SUPFAM" id="SSF141571">
    <property type="entry name" value="Pentapeptide repeat-like"/>
    <property type="match status" value="1"/>
</dbReference>
<organism evidence="2">
    <name type="scientific">Leptolyngbya sp. NK1-12</name>
    <dbReference type="NCBI Taxonomy" id="2547451"/>
    <lineage>
        <taxon>Bacteria</taxon>
        <taxon>Bacillati</taxon>
        <taxon>Cyanobacteriota</taxon>
        <taxon>Cyanophyceae</taxon>
        <taxon>Leptolyngbyales</taxon>
        <taxon>Leptolyngbyaceae</taxon>
        <taxon>Leptolyngbya group</taxon>
        <taxon>Leptolyngbya</taxon>
    </lineage>
</organism>
<gene>
    <name evidence="2" type="ORF">HJG54_33140</name>
</gene>
<feature type="transmembrane region" description="Helical" evidence="1">
    <location>
        <begin position="20"/>
        <end position="39"/>
    </location>
</feature>
<evidence type="ECO:0000313" key="2">
    <source>
        <dbReference type="EMBL" id="WNZ27694.1"/>
    </source>
</evidence>
<reference evidence="2" key="1">
    <citation type="submission" date="2020-05" db="EMBL/GenBank/DDBJ databases">
        <authorList>
            <person name="Zhu T."/>
            <person name="Keshari N."/>
            <person name="Lu X."/>
        </authorList>
    </citation>
    <scope>NUCLEOTIDE SEQUENCE</scope>
    <source>
        <strain evidence="2">NK1-12</strain>
    </source>
</reference>
<keyword evidence="1" id="KW-1133">Transmembrane helix</keyword>
<dbReference type="PANTHER" id="PTHR14136">
    <property type="entry name" value="BTB_POZ DOMAIN-CONTAINING PROTEIN KCTD9"/>
    <property type="match status" value="1"/>
</dbReference>
<keyword evidence="1" id="KW-0472">Membrane</keyword>
<proteinExistence type="predicted"/>